<name>D7G6H5_ECTSI</name>
<dbReference type="InterPro" id="IPR018490">
    <property type="entry name" value="cNMP-bd_dom_sf"/>
</dbReference>
<dbReference type="EMBL" id="FN649728">
    <property type="protein sequence ID" value="CBJ27560.1"/>
    <property type="molecule type" value="Genomic_DNA"/>
</dbReference>
<feature type="region of interest" description="Disordered" evidence="1">
    <location>
        <begin position="763"/>
        <end position="792"/>
    </location>
</feature>
<dbReference type="Proteomes" id="UP000002630">
    <property type="component" value="Linkage Group LG03"/>
</dbReference>
<reference evidence="2 3" key="1">
    <citation type="journal article" date="2010" name="Nature">
        <title>The Ectocarpus genome and the independent evolution of multicellularity in brown algae.</title>
        <authorList>
            <person name="Cock J.M."/>
            <person name="Sterck L."/>
            <person name="Rouze P."/>
            <person name="Scornet D."/>
            <person name="Allen A.E."/>
            <person name="Amoutzias G."/>
            <person name="Anthouard V."/>
            <person name="Artiguenave F."/>
            <person name="Aury J.M."/>
            <person name="Badger J.H."/>
            <person name="Beszteri B."/>
            <person name="Billiau K."/>
            <person name="Bonnet E."/>
            <person name="Bothwell J.H."/>
            <person name="Bowler C."/>
            <person name="Boyen C."/>
            <person name="Brownlee C."/>
            <person name="Carrano C.J."/>
            <person name="Charrier B."/>
            <person name="Cho G.Y."/>
            <person name="Coelho S.M."/>
            <person name="Collen J."/>
            <person name="Corre E."/>
            <person name="Da Silva C."/>
            <person name="Delage L."/>
            <person name="Delaroque N."/>
            <person name="Dittami S.M."/>
            <person name="Doulbeau S."/>
            <person name="Elias M."/>
            <person name="Farnham G."/>
            <person name="Gachon C.M."/>
            <person name="Gschloessl B."/>
            <person name="Heesch S."/>
            <person name="Jabbari K."/>
            <person name="Jubin C."/>
            <person name="Kawai H."/>
            <person name="Kimura K."/>
            <person name="Kloareg B."/>
            <person name="Kupper F.C."/>
            <person name="Lang D."/>
            <person name="Le Bail A."/>
            <person name="Leblanc C."/>
            <person name="Lerouge P."/>
            <person name="Lohr M."/>
            <person name="Lopez P.J."/>
            <person name="Martens C."/>
            <person name="Maumus F."/>
            <person name="Michel G."/>
            <person name="Miranda-Saavedra D."/>
            <person name="Morales J."/>
            <person name="Moreau H."/>
            <person name="Motomura T."/>
            <person name="Nagasato C."/>
            <person name="Napoli C.A."/>
            <person name="Nelson D.R."/>
            <person name="Nyvall-Collen P."/>
            <person name="Peters A.F."/>
            <person name="Pommier C."/>
            <person name="Potin P."/>
            <person name="Poulain J."/>
            <person name="Quesneville H."/>
            <person name="Read B."/>
            <person name="Rensing S.A."/>
            <person name="Ritter A."/>
            <person name="Rousvoal S."/>
            <person name="Samanta M."/>
            <person name="Samson G."/>
            <person name="Schroeder D.C."/>
            <person name="Segurens B."/>
            <person name="Strittmatter M."/>
            <person name="Tonon T."/>
            <person name="Tregear J.W."/>
            <person name="Valentin K."/>
            <person name="von Dassow P."/>
            <person name="Yamagishi T."/>
            <person name="Van de Peer Y."/>
            <person name="Wincker P."/>
        </authorList>
    </citation>
    <scope>NUCLEOTIDE SEQUENCE [LARGE SCALE GENOMIC DNA]</scope>
    <source>
        <strain evidence="3">Ec32 / CCAP1310/4</strain>
    </source>
</reference>
<dbReference type="STRING" id="2880.D7G6H5"/>
<protein>
    <submittedName>
        <fullName evidence="2">Cyclic nucleotide-binding protein</fullName>
    </submittedName>
</protein>
<dbReference type="Gene3D" id="2.60.120.10">
    <property type="entry name" value="Jelly Rolls"/>
    <property type="match status" value="1"/>
</dbReference>
<accession>D7G6H5</accession>
<dbReference type="InterPro" id="IPR014710">
    <property type="entry name" value="RmlC-like_jellyroll"/>
</dbReference>
<proteinExistence type="predicted"/>
<evidence type="ECO:0000256" key="1">
    <source>
        <dbReference type="SAM" id="MobiDB-lite"/>
    </source>
</evidence>
<keyword evidence="3" id="KW-1185">Reference proteome</keyword>
<feature type="compositionally biased region" description="Basic and acidic residues" evidence="1">
    <location>
        <begin position="175"/>
        <end position="184"/>
    </location>
</feature>
<feature type="compositionally biased region" description="Basic and acidic residues" evidence="1">
    <location>
        <begin position="156"/>
        <end position="165"/>
    </location>
</feature>
<dbReference type="AlphaFoldDB" id="D7G6H5"/>
<evidence type="ECO:0000313" key="2">
    <source>
        <dbReference type="EMBL" id="CBJ27560.1"/>
    </source>
</evidence>
<feature type="region of interest" description="Disordered" evidence="1">
    <location>
        <begin position="152"/>
        <end position="248"/>
    </location>
</feature>
<gene>
    <name evidence="2" type="ORF">Esi_0075_0018</name>
</gene>
<dbReference type="SUPFAM" id="SSF51206">
    <property type="entry name" value="cAMP-binding domain-like"/>
    <property type="match status" value="1"/>
</dbReference>
<feature type="compositionally biased region" description="Low complexity" evidence="1">
    <location>
        <begin position="775"/>
        <end position="791"/>
    </location>
</feature>
<dbReference type="EMBL" id="FN648981">
    <property type="protein sequence ID" value="CBJ27560.1"/>
    <property type="molecule type" value="Genomic_DNA"/>
</dbReference>
<feature type="compositionally biased region" description="Low complexity" evidence="1">
    <location>
        <begin position="194"/>
        <end position="229"/>
    </location>
</feature>
<evidence type="ECO:0000313" key="3">
    <source>
        <dbReference type="Proteomes" id="UP000002630"/>
    </source>
</evidence>
<dbReference type="InParanoid" id="D7G6H5"/>
<organism evidence="2 3">
    <name type="scientific">Ectocarpus siliculosus</name>
    <name type="common">Brown alga</name>
    <name type="synonym">Conferva siliculosa</name>
    <dbReference type="NCBI Taxonomy" id="2880"/>
    <lineage>
        <taxon>Eukaryota</taxon>
        <taxon>Sar</taxon>
        <taxon>Stramenopiles</taxon>
        <taxon>Ochrophyta</taxon>
        <taxon>PX clade</taxon>
        <taxon>Phaeophyceae</taxon>
        <taxon>Ectocarpales</taxon>
        <taxon>Ectocarpaceae</taxon>
        <taxon>Ectocarpus</taxon>
    </lineage>
</organism>
<sequence length="882" mass="98402">MQKQEQLLKEDPFLCDANWNLVWRYLPLFTAESFFTRLSKGHITLSADELEDIRDTNDRARKLGDHHRSFFEVLKAWFRERKGGFSYSGIPHRLRSPWYEYHTKFLFADAGGEAVWGNLESFLANHTAAGDDSVESWTGHLKHSRFDGGITGTIDKFSRTHDHAREKTHKPAGARGEEKHEAECSRSPNNPIAAGTSLDTPTGTTAATTTTEKAEAGAAAGSPTSPMASFEGEDHDQNDVKGRKGSMSKRMFQRAATFAQNAGISLSHTHDHGRQDKDGLNDQGIDKSELLEARFRFLQSLKAEYFKAKREGKLGSSGLRVLTESINMAHDKVDKGGELDGWSELSGRFSSGWEIVFAKYMNWWPARPCIAIAIARRVSFQIDLAWNFLEAHHESNVKSLLADNGKVSDVQCQVNLENQKQIDSVEETINRLTIEAPMVMRSVKTRTAARIMVERFREATEMLAENGHLDEKEEEVLQHAVTNAEMMIAYHPNLEELPELSVVLEKIEFLHELTPEQRQRLIDVGACFYHEYVGEVRLMEMGKLGARGTKRSAERDFRFRGWFYVVRGQVEKEWKKEDGETECMTHSSGLLFGITDAMLAVPHHAGYVTHGFSNLIVFDRHRLFQEAEQMPALDCSLWKSVASHCLRRNSRFHRYKLQSCHSLMDRAAFLSGGSGMMGQEMVEMEADDSLILVRGKILEVEGKVAIGPLGRADTSAAPVLMEPVGRGTGGKVTLSGDYKAFKLPSDMLANFAKEERGRMLLQKTRKRESMSISTMNPMSNNNHRSSPNSPMTGDFVSEAAEAQQRSLAMSQAMEENLAAKFNLKNPVAARVGAQAAMKFMTGLKRRQEDADGVDADPAKAAAAAVERMAEGGGGHGGDIYGE</sequence>